<dbReference type="EMBL" id="BBXV01000008">
    <property type="protein sequence ID" value="GAQ16469.1"/>
    <property type="molecule type" value="Genomic_DNA"/>
</dbReference>
<accession>A0A0U9H1K9</accession>
<proteinExistence type="predicted"/>
<dbReference type="RefSeq" id="WP_058949219.1">
    <property type="nucleotide sequence ID" value="NZ_BBXV01000008.1"/>
</dbReference>
<protein>
    <recommendedName>
        <fullName evidence="4">Signal peptidase I</fullName>
    </recommendedName>
</protein>
<dbReference type="AlphaFoldDB" id="A0A0U9H1K9"/>
<dbReference type="OrthoDB" id="8757095at2"/>
<name>A0A0U9H1K9_9BACI</name>
<evidence type="ECO:0008006" key="4">
    <source>
        <dbReference type="Google" id="ProtNLM"/>
    </source>
</evidence>
<keyword evidence="1" id="KW-0472">Membrane</keyword>
<sequence>MAIRKFRLFLASGLEKEEQWLTAMSAKGLHMKKYKLGFYTFEEDKNKAFVYQIDFQRLATDDYIQLYEDAGWNYVDHSIGLFHYFRTDASNEAVPKIYSDYESVMETYKGMIRFYLIMFAFLLLSQVGALVTWKGYAFQIFTTAFAGVVVVLYIYMLIALKRKINFYKRN</sequence>
<dbReference type="Proteomes" id="UP000052946">
    <property type="component" value="Unassembled WGS sequence"/>
</dbReference>
<gene>
    <name evidence="2" type="ORF">OPHB3_0392</name>
</gene>
<organism evidence="2 3">
    <name type="scientific">Oceanobacillus picturae</name>
    <dbReference type="NCBI Taxonomy" id="171693"/>
    <lineage>
        <taxon>Bacteria</taxon>
        <taxon>Bacillati</taxon>
        <taxon>Bacillota</taxon>
        <taxon>Bacilli</taxon>
        <taxon>Bacillales</taxon>
        <taxon>Bacillaceae</taxon>
        <taxon>Oceanobacillus</taxon>
    </lineage>
</organism>
<evidence type="ECO:0000256" key="1">
    <source>
        <dbReference type="SAM" id="Phobius"/>
    </source>
</evidence>
<keyword evidence="1" id="KW-0812">Transmembrane</keyword>
<dbReference type="Pfam" id="PF11193">
    <property type="entry name" value="DUF2812"/>
    <property type="match status" value="1"/>
</dbReference>
<comment type="caution">
    <text evidence="2">The sequence shown here is derived from an EMBL/GenBank/DDBJ whole genome shotgun (WGS) entry which is preliminary data.</text>
</comment>
<dbReference type="InterPro" id="IPR021359">
    <property type="entry name" value="DUF2812"/>
</dbReference>
<feature type="transmembrane region" description="Helical" evidence="1">
    <location>
        <begin position="114"/>
        <end position="133"/>
    </location>
</feature>
<feature type="transmembrane region" description="Helical" evidence="1">
    <location>
        <begin position="139"/>
        <end position="160"/>
    </location>
</feature>
<evidence type="ECO:0000313" key="2">
    <source>
        <dbReference type="EMBL" id="GAQ16469.1"/>
    </source>
</evidence>
<evidence type="ECO:0000313" key="3">
    <source>
        <dbReference type="Proteomes" id="UP000052946"/>
    </source>
</evidence>
<reference evidence="3" key="1">
    <citation type="submission" date="2015-07" db="EMBL/GenBank/DDBJ databases">
        <title>Draft Genome Sequence of Oceanobacillus picturae Heshi-B3 that Was Isolated from Fermented Rice Bran with Aging Salted Mackerel, Which Was Named Heshiko as Traditional Fermented Seafood in Japan.</title>
        <authorList>
            <person name="Akuzawa S."/>
            <person name="Nakagawa J."/>
            <person name="Kanekatsu T."/>
            <person name="Kanesaki Y."/>
            <person name="Suzuki T."/>
        </authorList>
    </citation>
    <scope>NUCLEOTIDE SEQUENCE [LARGE SCALE GENOMIC DNA]</scope>
    <source>
        <strain evidence="3">Heshi-B3</strain>
    </source>
</reference>
<reference evidence="2 3" key="2">
    <citation type="journal article" date="2016" name="Genome Announc.">
        <title>Draft Genome Sequence of Oceanobacillus picturae Heshi-B3, Isolated from Fermented Rice Bran in a Traditional Japanese Seafood Dish.</title>
        <authorList>
            <person name="Akuzawa S."/>
            <person name="Nagaoka J."/>
            <person name="Kanekatsu M."/>
            <person name="Kanesaki Y."/>
            <person name="Suzuki T."/>
        </authorList>
    </citation>
    <scope>NUCLEOTIDE SEQUENCE [LARGE SCALE GENOMIC DNA]</scope>
    <source>
        <strain evidence="2 3">Heshi-B3</strain>
    </source>
</reference>
<keyword evidence="1" id="KW-1133">Transmembrane helix</keyword>